<reference evidence="10 11" key="1">
    <citation type="submission" date="2017-01" db="EMBL/GenBank/DDBJ databases">
        <authorList>
            <person name="Mah S.A."/>
            <person name="Swanson W.J."/>
            <person name="Moy G.W."/>
            <person name="Vacquier V.D."/>
        </authorList>
    </citation>
    <scope>NUCLEOTIDE SEQUENCE [LARGE SCALE GENOMIC DNA]</scope>
    <source>
        <strain evidence="10 11">DSM 7027</strain>
    </source>
</reference>
<dbReference type="Pfam" id="PF04261">
    <property type="entry name" value="Dyp_perox_N"/>
    <property type="match status" value="1"/>
</dbReference>
<dbReference type="PANTHER" id="PTHR30521">
    <property type="entry name" value="DEFERROCHELATASE/PEROXIDASE"/>
    <property type="match status" value="1"/>
</dbReference>
<evidence type="ECO:0000256" key="3">
    <source>
        <dbReference type="ARBA" id="ARBA00022723"/>
    </source>
</evidence>
<feature type="compositionally biased region" description="Basic and acidic residues" evidence="7">
    <location>
        <begin position="205"/>
        <end position="218"/>
    </location>
</feature>
<evidence type="ECO:0000259" key="9">
    <source>
        <dbReference type="Pfam" id="PF20628"/>
    </source>
</evidence>
<evidence type="ECO:0000256" key="5">
    <source>
        <dbReference type="ARBA" id="ARBA00023004"/>
    </source>
</evidence>
<dbReference type="SUPFAM" id="SSF54909">
    <property type="entry name" value="Dimeric alpha+beta barrel"/>
    <property type="match status" value="1"/>
</dbReference>
<dbReference type="Proteomes" id="UP000186895">
    <property type="component" value="Unassembled WGS sequence"/>
</dbReference>
<name>A0A1N6N6Z0_9GAMM</name>
<dbReference type="GO" id="GO:0020037">
    <property type="term" value="F:heme binding"/>
    <property type="evidence" value="ECO:0007669"/>
    <property type="project" value="InterPro"/>
</dbReference>
<keyword evidence="11" id="KW-1185">Reference proteome</keyword>
<evidence type="ECO:0000256" key="2">
    <source>
        <dbReference type="ARBA" id="ARBA00022559"/>
    </source>
</evidence>
<comment type="cofactor">
    <cofactor evidence="1">
        <name>heme b</name>
        <dbReference type="ChEBI" id="CHEBI:60344"/>
    </cofactor>
</comment>
<evidence type="ECO:0000256" key="4">
    <source>
        <dbReference type="ARBA" id="ARBA00023002"/>
    </source>
</evidence>
<sequence length="308" mass="34561">MRDTYQSGLIAESSKDALFLTLNQSHVEGARELVRASLASMPALLDDFRNRYPDADLHLTVGVGSGYWDQFNPEERPALLRAFPALEQGGRVAPSTPVDLLFIVRADQHDAVFELGAAISRSLDDAAELVEEIHGFRYRDMRDLTGFVDGTENPEGDDRLDVALVGDEDPEFAGGSYLHLQRYEHDLGAWERLSVKQQEDAYGRTKDENIEYPGDKKSPHAHTKRTSLKREDGSSMEILRHSMPYGDSQRKGLMFVSTCRTPEHFELMLKSMVEGDETGHADRILDFTRAVTGSAFFVPTSHWLTQLS</sequence>
<gene>
    <name evidence="10" type="ORF">SAMN05421647_10178</name>
</gene>
<dbReference type="InterPro" id="IPR011008">
    <property type="entry name" value="Dimeric_a/b-barrel"/>
</dbReference>
<evidence type="ECO:0000256" key="6">
    <source>
        <dbReference type="ARBA" id="ARBA00025737"/>
    </source>
</evidence>
<comment type="similarity">
    <text evidence="6">Belongs to the DyP-type peroxidase family.</text>
</comment>
<evidence type="ECO:0000313" key="10">
    <source>
        <dbReference type="EMBL" id="SIP87821.1"/>
    </source>
</evidence>
<dbReference type="AlphaFoldDB" id="A0A1N6N6Z0"/>
<dbReference type="PANTHER" id="PTHR30521:SF0">
    <property type="entry name" value="DYP-TYPE PEROXIDASE FAMILY PROTEIN"/>
    <property type="match status" value="1"/>
</dbReference>
<keyword evidence="5" id="KW-0408">Iron</keyword>
<dbReference type="GO" id="GO:0005829">
    <property type="term" value="C:cytosol"/>
    <property type="evidence" value="ECO:0007669"/>
    <property type="project" value="TreeGrafter"/>
</dbReference>
<dbReference type="Pfam" id="PF20628">
    <property type="entry name" value="Dyp_perox_C"/>
    <property type="match status" value="1"/>
</dbReference>
<proteinExistence type="inferred from homology"/>
<dbReference type="RefSeq" id="WP_076459977.1">
    <property type="nucleotide sequence ID" value="NZ_FTMN01000001.1"/>
</dbReference>
<dbReference type="NCBIfam" id="TIGR01413">
    <property type="entry name" value="Dyp_perox_fam"/>
    <property type="match status" value="1"/>
</dbReference>
<dbReference type="EMBL" id="FTMN01000001">
    <property type="protein sequence ID" value="SIP87821.1"/>
    <property type="molecule type" value="Genomic_DNA"/>
</dbReference>
<keyword evidence="4" id="KW-0560">Oxidoreductase</keyword>
<dbReference type="PROSITE" id="PS51404">
    <property type="entry name" value="DYP_PEROXIDASE"/>
    <property type="match status" value="1"/>
</dbReference>
<feature type="domain" description="Dyp-type peroxidase C-terminal" evidence="9">
    <location>
        <begin position="141"/>
        <end position="301"/>
    </location>
</feature>
<accession>A0A1N6N6Z0</accession>
<keyword evidence="2 10" id="KW-0575">Peroxidase</keyword>
<dbReference type="GO" id="GO:0046872">
    <property type="term" value="F:metal ion binding"/>
    <property type="evidence" value="ECO:0007669"/>
    <property type="project" value="UniProtKB-KW"/>
</dbReference>
<evidence type="ECO:0000256" key="1">
    <source>
        <dbReference type="ARBA" id="ARBA00001970"/>
    </source>
</evidence>
<feature type="region of interest" description="Disordered" evidence="7">
    <location>
        <begin position="205"/>
        <end position="231"/>
    </location>
</feature>
<organism evidence="10 11">
    <name type="scientific">Marinobacterium stanieri</name>
    <dbReference type="NCBI Taxonomy" id="49186"/>
    <lineage>
        <taxon>Bacteria</taxon>
        <taxon>Pseudomonadati</taxon>
        <taxon>Pseudomonadota</taxon>
        <taxon>Gammaproteobacteria</taxon>
        <taxon>Oceanospirillales</taxon>
        <taxon>Oceanospirillaceae</taxon>
        <taxon>Marinobacterium</taxon>
    </lineage>
</organism>
<dbReference type="InterPro" id="IPR006314">
    <property type="entry name" value="Dyp_peroxidase"/>
</dbReference>
<evidence type="ECO:0000259" key="8">
    <source>
        <dbReference type="Pfam" id="PF04261"/>
    </source>
</evidence>
<dbReference type="eggNOG" id="COG2837">
    <property type="taxonomic scope" value="Bacteria"/>
</dbReference>
<evidence type="ECO:0000313" key="11">
    <source>
        <dbReference type="Proteomes" id="UP000186895"/>
    </source>
</evidence>
<dbReference type="InterPro" id="IPR048328">
    <property type="entry name" value="Dyp_perox_C"/>
</dbReference>
<dbReference type="InterPro" id="IPR048327">
    <property type="entry name" value="Dyp_perox_N"/>
</dbReference>
<feature type="domain" description="Dyp-type peroxidase N-terminal" evidence="8">
    <location>
        <begin position="29"/>
        <end position="137"/>
    </location>
</feature>
<dbReference type="STRING" id="49186.SAMN05421647_10178"/>
<evidence type="ECO:0000256" key="7">
    <source>
        <dbReference type="SAM" id="MobiDB-lite"/>
    </source>
</evidence>
<keyword evidence="3" id="KW-0479">Metal-binding</keyword>
<protein>
    <submittedName>
        <fullName evidence="10">Putative iron-dependent peroxidase</fullName>
    </submittedName>
</protein>
<dbReference type="GO" id="GO:0004601">
    <property type="term" value="F:peroxidase activity"/>
    <property type="evidence" value="ECO:0007669"/>
    <property type="project" value="UniProtKB-KW"/>
</dbReference>